<evidence type="ECO:0000256" key="6">
    <source>
        <dbReference type="SAM" id="Phobius"/>
    </source>
</evidence>
<evidence type="ECO:0000256" key="1">
    <source>
        <dbReference type="ARBA" id="ARBA00004651"/>
    </source>
</evidence>
<feature type="transmembrane region" description="Helical" evidence="6">
    <location>
        <begin position="391"/>
        <end position="411"/>
    </location>
</feature>
<feature type="transmembrane region" description="Helical" evidence="6">
    <location>
        <begin position="99"/>
        <end position="123"/>
    </location>
</feature>
<feature type="transmembrane region" description="Helical" evidence="6">
    <location>
        <begin position="30"/>
        <end position="51"/>
    </location>
</feature>
<keyword evidence="5 6" id="KW-0472">Membrane</keyword>
<dbReference type="Proteomes" id="UP000477543">
    <property type="component" value="Unassembled WGS sequence"/>
</dbReference>
<comment type="subcellular location">
    <subcellularLocation>
        <location evidence="1">Cell membrane</location>
        <topology evidence="1">Multi-pass membrane protein</topology>
    </subcellularLocation>
</comment>
<dbReference type="RefSeq" id="WP_161449421.1">
    <property type="nucleotide sequence ID" value="NZ_WYDN01000010.1"/>
</dbReference>
<feature type="transmembrane region" description="Helical" evidence="6">
    <location>
        <begin position="477"/>
        <end position="495"/>
    </location>
</feature>
<feature type="transmembrane region" description="Helical" evidence="6">
    <location>
        <begin position="143"/>
        <end position="166"/>
    </location>
</feature>
<dbReference type="Pfam" id="PF01943">
    <property type="entry name" value="Polysacc_synt"/>
    <property type="match status" value="1"/>
</dbReference>
<gene>
    <name evidence="7" type="ORF">GT020_12090</name>
</gene>
<keyword evidence="4 6" id="KW-1133">Transmembrane helix</keyword>
<evidence type="ECO:0000313" key="7">
    <source>
        <dbReference type="EMBL" id="NAZ16793.1"/>
    </source>
</evidence>
<dbReference type="GO" id="GO:0005886">
    <property type="term" value="C:plasma membrane"/>
    <property type="evidence" value="ECO:0007669"/>
    <property type="project" value="UniProtKB-SubCell"/>
</dbReference>
<accession>A0A6L9G741</accession>
<feature type="transmembrane region" description="Helical" evidence="6">
    <location>
        <begin position="57"/>
        <end position="75"/>
    </location>
</feature>
<keyword evidence="2" id="KW-1003">Cell membrane</keyword>
<comment type="caution">
    <text evidence="7">The sequence shown here is derived from an EMBL/GenBank/DDBJ whole genome shotgun (WGS) entry which is preliminary data.</text>
</comment>
<name>A0A6L9G741_9MICC</name>
<feature type="transmembrane region" description="Helical" evidence="6">
    <location>
        <begin position="417"/>
        <end position="438"/>
    </location>
</feature>
<feature type="transmembrane region" description="Helical" evidence="6">
    <location>
        <begin position="362"/>
        <end position="384"/>
    </location>
</feature>
<protein>
    <submittedName>
        <fullName evidence="7">Oligosaccharide flippase family protein</fullName>
    </submittedName>
</protein>
<keyword evidence="3 6" id="KW-0812">Transmembrane</keyword>
<organism evidence="7 8">
    <name type="scientific">Glutamicibacter soli</name>
    <dbReference type="NCBI Taxonomy" id="453836"/>
    <lineage>
        <taxon>Bacteria</taxon>
        <taxon>Bacillati</taxon>
        <taxon>Actinomycetota</taxon>
        <taxon>Actinomycetes</taxon>
        <taxon>Micrococcales</taxon>
        <taxon>Micrococcaceae</taxon>
        <taxon>Glutamicibacter</taxon>
    </lineage>
</organism>
<proteinExistence type="predicted"/>
<evidence type="ECO:0000313" key="8">
    <source>
        <dbReference type="Proteomes" id="UP000477543"/>
    </source>
</evidence>
<dbReference type="PANTHER" id="PTHR30250:SF11">
    <property type="entry name" value="O-ANTIGEN TRANSPORTER-RELATED"/>
    <property type="match status" value="1"/>
</dbReference>
<dbReference type="EMBL" id="WYDN01000010">
    <property type="protein sequence ID" value="NAZ16793.1"/>
    <property type="molecule type" value="Genomic_DNA"/>
</dbReference>
<feature type="transmembrane region" description="Helical" evidence="6">
    <location>
        <begin position="325"/>
        <end position="350"/>
    </location>
</feature>
<sequence length="511" mass="54635">MPADNRQSSPGREQEEPVLKRLASSGAANTGAALLGSVANFLLIVLVTRFWSTSDAGVLFAATSFFNIVLALAHLGSDQGMVRFIAWNSAHSGSGGSRLIIKVGMLPALAMAIFVMVICLVFGSPLSSMLGADDVTDGQALVWVLVAFLPVAVLYEQFLAVCRGFAVMRPTIVVERALRPILQVLLILAIGISGGGIMLLAVAWAIPYAVCLILAGAALLKVLKENPDHLSSPSTEHVAVVRDFWKFTAPRGLARLAQVMIQRSDVIVVTMLLGPAPAAVYTAATRFLVLGQVATSALQQVSEPQLAKLLSASRMKAVVVVTRQMTLWSIVFVWPVYLLFAVHAATFLEWVFGAEYGQGAPVLRVLCFAMLLATAIGPMDVLLLMAGRSSLSLMNVTIALILDLLLCLYLIPMYGIMGAGIAWAVAIIAKNVLCVWQVRRHLGVGLSIGALKMWLLSLVGIFGVAGSLAYLLPGQPWVSVGFSVLTGIFYLLFLWRKRSLLMYSGDPTLGG</sequence>
<feature type="transmembrane region" description="Helical" evidence="6">
    <location>
        <begin position="178"/>
        <end position="199"/>
    </location>
</feature>
<dbReference type="AlphaFoldDB" id="A0A6L9G741"/>
<dbReference type="InterPro" id="IPR002797">
    <property type="entry name" value="Polysacc_synth"/>
</dbReference>
<evidence type="ECO:0000256" key="5">
    <source>
        <dbReference type="ARBA" id="ARBA00023136"/>
    </source>
</evidence>
<feature type="transmembrane region" description="Helical" evidence="6">
    <location>
        <begin position="450"/>
        <end position="471"/>
    </location>
</feature>
<dbReference type="InterPro" id="IPR050833">
    <property type="entry name" value="Poly_Biosynth_Transport"/>
</dbReference>
<reference evidence="7 8" key="1">
    <citation type="submission" date="2020-01" db="EMBL/GenBank/DDBJ databases">
        <title>Glutamicibacter soli M275.</title>
        <authorList>
            <person name="Meng X."/>
        </authorList>
    </citation>
    <scope>NUCLEOTIDE SEQUENCE [LARGE SCALE GENOMIC DNA]</scope>
    <source>
        <strain evidence="7 8">M275</strain>
    </source>
</reference>
<evidence type="ECO:0000256" key="3">
    <source>
        <dbReference type="ARBA" id="ARBA00022692"/>
    </source>
</evidence>
<evidence type="ECO:0000256" key="2">
    <source>
        <dbReference type="ARBA" id="ARBA00022475"/>
    </source>
</evidence>
<evidence type="ECO:0000256" key="4">
    <source>
        <dbReference type="ARBA" id="ARBA00022989"/>
    </source>
</evidence>
<dbReference type="PANTHER" id="PTHR30250">
    <property type="entry name" value="PST FAMILY PREDICTED COLANIC ACID TRANSPORTER"/>
    <property type="match status" value="1"/>
</dbReference>